<keyword evidence="6 9" id="KW-0413">Isomerase</keyword>
<dbReference type="InterPro" id="IPR001179">
    <property type="entry name" value="PPIase_FKBP_dom"/>
</dbReference>
<organism evidence="9">
    <name type="scientific">hydrothermal vent metagenome</name>
    <dbReference type="NCBI Taxonomy" id="652676"/>
    <lineage>
        <taxon>unclassified sequences</taxon>
        <taxon>metagenomes</taxon>
        <taxon>ecological metagenomes</taxon>
    </lineage>
</organism>
<evidence type="ECO:0000256" key="1">
    <source>
        <dbReference type="ARBA" id="ARBA00000971"/>
    </source>
</evidence>
<evidence type="ECO:0000256" key="7">
    <source>
        <dbReference type="ARBA" id="ARBA00029569"/>
    </source>
</evidence>
<keyword evidence="4" id="KW-0732">Signal</keyword>
<dbReference type="InterPro" id="IPR036944">
    <property type="entry name" value="PPIase_FKBP_N_sf"/>
</dbReference>
<dbReference type="PROSITE" id="PS51257">
    <property type="entry name" value="PROKAR_LIPOPROTEIN"/>
    <property type="match status" value="1"/>
</dbReference>
<evidence type="ECO:0000313" key="9">
    <source>
        <dbReference type="EMBL" id="VAW23806.1"/>
    </source>
</evidence>
<comment type="similarity">
    <text evidence="2">Belongs to the FKBP-type PPIase family.</text>
</comment>
<evidence type="ECO:0000256" key="3">
    <source>
        <dbReference type="ARBA" id="ARBA00013194"/>
    </source>
</evidence>
<gene>
    <name evidence="9" type="ORF">MNBD_BACTEROID01-978</name>
</gene>
<dbReference type="InterPro" id="IPR000774">
    <property type="entry name" value="PPIase_FKBP_N"/>
</dbReference>
<dbReference type="Gene3D" id="3.10.50.40">
    <property type="match status" value="1"/>
</dbReference>
<evidence type="ECO:0000256" key="6">
    <source>
        <dbReference type="ARBA" id="ARBA00023235"/>
    </source>
</evidence>
<dbReference type="PANTHER" id="PTHR43811">
    <property type="entry name" value="FKBP-TYPE PEPTIDYL-PROLYL CIS-TRANS ISOMERASE FKPA"/>
    <property type="match status" value="1"/>
</dbReference>
<accession>A0A3B0UVP2</accession>
<dbReference type="Pfam" id="PF00254">
    <property type="entry name" value="FKBP_C"/>
    <property type="match status" value="1"/>
</dbReference>
<sequence length="240" mass="26132">MKIKSFILYSLGVFILLGTACQQQGISSKNVKLETPADSASYAIGVLIGENNKHNLATAPGGDQINVDIMVAAFSSLMHGEEAIMDAETGNTVVRRFFKSMTEEQGQKNLEEGNAFLEKNKTREGITTTASGLQYEILKQGDGPIPTEKDKVKVHYHGTLIDGTVFDSSVDRGEPATFGVNQVIKGWTEVLQLMPVGSKWKVYIPADLAYGDKPRPGGKIGPNMTLIFDIELLDIVKPEK</sequence>
<evidence type="ECO:0000256" key="4">
    <source>
        <dbReference type="ARBA" id="ARBA00022729"/>
    </source>
</evidence>
<dbReference type="PROSITE" id="PS50059">
    <property type="entry name" value="FKBP_PPIASE"/>
    <property type="match status" value="1"/>
</dbReference>
<protein>
    <recommendedName>
        <fullName evidence="3">peptidylprolyl isomerase</fullName>
        <ecNumber evidence="3">5.2.1.8</ecNumber>
    </recommendedName>
    <alternativeName>
        <fullName evidence="7">Rotamase</fullName>
    </alternativeName>
</protein>
<evidence type="ECO:0000259" key="8">
    <source>
        <dbReference type="PROSITE" id="PS50059"/>
    </source>
</evidence>
<dbReference type="GO" id="GO:0003755">
    <property type="term" value="F:peptidyl-prolyl cis-trans isomerase activity"/>
    <property type="evidence" value="ECO:0007669"/>
    <property type="project" value="UniProtKB-KW"/>
</dbReference>
<dbReference type="EC" id="5.2.1.8" evidence="3"/>
<dbReference type="Gene3D" id="1.10.287.460">
    <property type="entry name" value="Peptidyl-prolyl cis-trans isomerase, FKBP-type, N-terminal domain"/>
    <property type="match status" value="1"/>
</dbReference>
<dbReference type="InterPro" id="IPR046357">
    <property type="entry name" value="PPIase_dom_sf"/>
</dbReference>
<reference evidence="9" key="1">
    <citation type="submission" date="2018-06" db="EMBL/GenBank/DDBJ databases">
        <authorList>
            <person name="Zhirakovskaya E."/>
        </authorList>
    </citation>
    <scope>NUCLEOTIDE SEQUENCE</scope>
</reference>
<dbReference type="SUPFAM" id="SSF54534">
    <property type="entry name" value="FKBP-like"/>
    <property type="match status" value="1"/>
</dbReference>
<dbReference type="GO" id="GO:0006457">
    <property type="term" value="P:protein folding"/>
    <property type="evidence" value="ECO:0007669"/>
    <property type="project" value="InterPro"/>
</dbReference>
<dbReference type="AlphaFoldDB" id="A0A3B0UVP2"/>
<evidence type="ECO:0000256" key="2">
    <source>
        <dbReference type="ARBA" id="ARBA00006577"/>
    </source>
</evidence>
<proteinExistence type="inferred from homology"/>
<dbReference type="PANTHER" id="PTHR43811:SF19">
    <property type="entry name" value="39 KDA FK506-BINDING NUCLEAR PROTEIN"/>
    <property type="match status" value="1"/>
</dbReference>
<feature type="domain" description="PPIase FKBP-type" evidence="8">
    <location>
        <begin position="149"/>
        <end position="236"/>
    </location>
</feature>
<dbReference type="Pfam" id="PF01346">
    <property type="entry name" value="FKBP_N"/>
    <property type="match status" value="1"/>
</dbReference>
<name>A0A3B0UVP2_9ZZZZ</name>
<comment type="catalytic activity">
    <reaction evidence="1">
        <text>[protein]-peptidylproline (omega=180) = [protein]-peptidylproline (omega=0)</text>
        <dbReference type="Rhea" id="RHEA:16237"/>
        <dbReference type="Rhea" id="RHEA-COMP:10747"/>
        <dbReference type="Rhea" id="RHEA-COMP:10748"/>
        <dbReference type="ChEBI" id="CHEBI:83833"/>
        <dbReference type="ChEBI" id="CHEBI:83834"/>
        <dbReference type="EC" id="5.2.1.8"/>
    </reaction>
</comment>
<dbReference type="EMBL" id="UOEP01000201">
    <property type="protein sequence ID" value="VAW23806.1"/>
    <property type="molecule type" value="Genomic_DNA"/>
</dbReference>
<dbReference type="FunFam" id="3.10.50.40:FF:000045">
    <property type="entry name" value="Peptidyl-prolyl cis-trans isomerase"/>
    <property type="match status" value="1"/>
</dbReference>
<keyword evidence="5" id="KW-0697">Rotamase</keyword>
<evidence type="ECO:0000256" key="5">
    <source>
        <dbReference type="ARBA" id="ARBA00023110"/>
    </source>
</evidence>